<dbReference type="PROSITE" id="PS50297">
    <property type="entry name" value="ANK_REP_REGION"/>
    <property type="match status" value="13"/>
</dbReference>
<feature type="repeat" description="ANK" evidence="5">
    <location>
        <begin position="543"/>
        <end position="575"/>
    </location>
</feature>
<dbReference type="GeneID" id="116287479"/>
<feature type="repeat" description="ANK" evidence="5">
    <location>
        <begin position="859"/>
        <end position="891"/>
    </location>
</feature>
<keyword evidence="10" id="KW-1185">Reference proteome</keyword>
<dbReference type="InterPro" id="IPR002110">
    <property type="entry name" value="Ankyrin_rpt"/>
</dbReference>
<name>A0A6P8H3I9_ACTTE</name>
<dbReference type="Pfam" id="PF12796">
    <property type="entry name" value="Ank_2"/>
    <property type="match status" value="4"/>
</dbReference>
<dbReference type="SMART" id="SM00248">
    <property type="entry name" value="ANK"/>
    <property type="match status" value="16"/>
</dbReference>
<evidence type="ECO:0000256" key="2">
    <source>
        <dbReference type="ARBA" id="ARBA00022737"/>
    </source>
</evidence>
<accession>A0A6P8H3I9</accession>
<evidence type="ECO:0000256" key="3">
    <source>
        <dbReference type="ARBA" id="ARBA00022803"/>
    </source>
</evidence>
<feature type="repeat" description="ANK" evidence="5">
    <location>
        <begin position="713"/>
        <end position="745"/>
    </location>
</feature>
<dbReference type="KEGG" id="aten:116287479"/>
<feature type="compositionally biased region" description="Polar residues" evidence="6">
    <location>
        <begin position="1257"/>
        <end position="1267"/>
    </location>
</feature>
<evidence type="ECO:0000256" key="4">
    <source>
        <dbReference type="ARBA" id="ARBA00023043"/>
    </source>
</evidence>
<keyword evidence="2" id="KW-0677">Repeat</keyword>
<feature type="compositionally biased region" description="Basic residues" evidence="6">
    <location>
        <begin position="1213"/>
        <end position="1226"/>
    </location>
</feature>
<feature type="repeat" description="ANK" evidence="5">
    <location>
        <begin position="746"/>
        <end position="771"/>
    </location>
</feature>
<dbReference type="InterPro" id="IPR050889">
    <property type="entry name" value="Dendritic_Spine_Reg/Scaffold"/>
</dbReference>
<evidence type="ECO:0000256" key="6">
    <source>
        <dbReference type="SAM" id="MobiDB-lite"/>
    </source>
</evidence>
<feature type="region of interest" description="Disordered" evidence="6">
    <location>
        <begin position="1086"/>
        <end position="1122"/>
    </location>
</feature>
<feature type="repeat" description="ANK" evidence="5">
    <location>
        <begin position="892"/>
        <end position="924"/>
    </location>
</feature>
<feature type="repeat" description="ANK" evidence="5">
    <location>
        <begin position="826"/>
        <end position="858"/>
    </location>
</feature>
<dbReference type="Pfam" id="PF00023">
    <property type="entry name" value="Ank"/>
    <property type="match status" value="3"/>
</dbReference>
<dbReference type="Pfam" id="PF25520">
    <property type="entry name" value="AAA_lid_TANC1"/>
    <property type="match status" value="1"/>
</dbReference>
<dbReference type="InParanoid" id="A0A6P8H3I9"/>
<dbReference type="RefSeq" id="XP_031550016.1">
    <property type="nucleotide sequence ID" value="XM_031694156.1"/>
</dbReference>
<dbReference type="Gene3D" id="3.40.50.300">
    <property type="entry name" value="P-loop containing nucleotide triphosphate hydrolases"/>
    <property type="match status" value="1"/>
</dbReference>
<feature type="repeat" description="ANK" evidence="5">
    <location>
        <begin position="675"/>
        <end position="712"/>
    </location>
</feature>
<feature type="repeat" description="ANK" evidence="5">
    <location>
        <begin position="576"/>
        <end position="608"/>
    </location>
</feature>
<feature type="repeat" description="ANK" evidence="5">
    <location>
        <begin position="925"/>
        <end position="957"/>
    </location>
</feature>
<dbReference type="InterPro" id="IPR027417">
    <property type="entry name" value="P-loop_NTPase"/>
</dbReference>
<feature type="repeat" description="ANK" evidence="5">
    <location>
        <begin position="991"/>
        <end position="1023"/>
    </location>
</feature>
<dbReference type="InterPro" id="IPR056884">
    <property type="entry name" value="NPHP3-like_N"/>
</dbReference>
<dbReference type="Pfam" id="PF13637">
    <property type="entry name" value="Ank_4"/>
    <property type="match status" value="1"/>
</dbReference>
<feature type="repeat" description="ANK" evidence="5">
    <location>
        <begin position="958"/>
        <end position="990"/>
    </location>
</feature>
<sequence>MNTRVRGCRSFYCRDWVFEKVLTCLQRRKEQEDLKTKGAFIVGGPGSGKTTLLKELIFPSIKDGPQHDLSKKVLAHHFCEAHNYSTVSVSEFIKSLAEQLAKAEPLNSYREKFNESQIQDYLKPEQCAKNPDVSFKEGILLPLNSITPPEDVFVVVVDSIDESFLHSFDSGVFSGSRTIAELVATHYDLLPPWLFLVISARKQSKTVTKMFTGFRKLTLDDLRKAHVVRDIQGYILNRLDDDKELRKYLTRETAEIFNQLHIKSNGCFLYLEKVLDGIEEQLFSLDEVQDIPGTLNGLYLWLCNRLYKEEQFNQMRLILNVILASQKPLEANELYQAVWTRNSSICTKEFHNILESMSYMVVNVEDSKCIFHHSFAEWLIDVKHCTPRYLCSPSDGHAMLALRCTLLASNKQSVDLHQFAVHLSRASFKEELSQEHFALWLLWSGAPLSETLAATDQPKQKALQILLDAGADVSNVDESGELAISYGKETEESIKAFLEKGSSVDRVDSVGRTQLCNAAFNGNTDVVKILLQHGANVNYSDPSGESPLILAAKQGHADVVYLLVNCGANVNQSSSDGCTALRASASGGHSDVVSILLKHGANVDQADNDKRTALRGAAWGGHADVVQQLIEHGADPNHTDKDGRSALIAAAYMGHKSVVRYLLEHKADVNLADKDGRTALAVAVLCISANPEHTEVVKILIEYKADVDRPDYDGMTALCVACLEGHYNVVKLLLNANADISHWDRNGRTPLFAAAASGHVGIVKILLEKNSKGQPSSGDWRAPKDAMFRADNGGWTPLMVACFQGHSSVVKALLEAGIHMNDRDKENKTCLIIAAQEGHSKAVSTLLMFGAPVNQEAKEGRTALYYAAMEGHFDSVDVLLKNGADINGVDSLGRTALFSVTIEGSEEIVEHLLRHGATVDCVDNDGRTPLQGAAWQGNYNLVALLLKYNADVNFGDNFGRTALMSAAWQGQNSVIQLMIDNGADVDKVSSEGATALSIACQEGHDEVAQILLENGANMNHTDTFGRTPMQVASEAGHTKIMKALEAYSVVRMNDNSFTSALKRRVSTPAEIPETTSLVCEVITRKESISSSGSSTQGSRHDVSSQDDGEGASGSLPTPRLSHDRRYSSSFLEVHKIAAAKEPWSSKCPPYTSQETVHREPPPYTEQVLHSSVTVNDDIAPVKPNSPKTRRKPFSMLHKIKRPFALGGSGERKNKSKTPHDKRRLFSSRKSSSSGKSTEVVSDPPSSSGLDHLDYRLSDSQSSVETTV</sequence>
<dbReference type="Proteomes" id="UP000515163">
    <property type="component" value="Unplaced"/>
</dbReference>
<dbReference type="PANTHER" id="PTHR24166:SF55">
    <property type="entry name" value="ROLLING PEBBLES, ISOFORM B"/>
    <property type="match status" value="1"/>
</dbReference>
<feature type="repeat" description="ANK" evidence="5">
    <location>
        <begin position="793"/>
        <end position="825"/>
    </location>
</feature>
<keyword evidence="1" id="KW-0597">Phosphoprotein</keyword>
<evidence type="ECO:0000313" key="11">
    <source>
        <dbReference type="RefSeq" id="XP_031550016.1"/>
    </source>
</evidence>
<proteinExistence type="predicted"/>
<evidence type="ECO:0000256" key="5">
    <source>
        <dbReference type="PROSITE-ProRule" id="PRU00023"/>
    </source>
</evidence>
<keyword evidence="3" id="KW-0802">TPR repeat</keyword>
<dbReference type="PRINTS" id="PR01415">
    <property type="entry name" value="ANKYRIN"/>
</dbReference>
<feature type="repeat" description="ANK" evidence="5">
    <location>
        <begin position="609"/>
        <end position="641"/>
    </location>
</feature>
<feature type="compositionally biased region" description="Low complexity" evidence="6">
    <location>
        <begin position="1088"/>
        <end position="1097"/>
    </location>
</feature>
<evidence type="ECO:0000313" key="10">
    <source>
        <dbReference type="Proteomes" id="UP000515163"/>
    </source>
</evidence>
<feature type="region of interest" description="Disordered" evidence="6">
    <location>
        <begin position="1175"/>
        <end position="1267"/>
    </location>
</feature>
<organism evidence="10 11">
    <name type="scientific">Actinia tenebrosa</name>
    <name type="common">Australian red waratah sea anemone</name>
    <dbReference type="NCBI Taxonomy" id="6105"/>
    <lineage>
        <taxon>Eukaryota</taxon>
        <taxon>Metazoa</taxon>
        <taxon>Cnidaria</taxon>
        <taxon>Anthozoa</taxon>
        <taxon>Hexacorallia</taxon>
        <taxon>Actiniaria</taxon>
        <taxon>Actiniidae</taxon>
        <taxon>Actinia</taxon>
    </lineage>
</organism>
<feature type="domain" description="Nephrocystin 3-like N-terminal" evidence="7">
    <location>
        <begin position="36"/>
        <end position="163"/>
    </location>
</feature>
<feature type="region of interest" description="Disordered" evidence="6">
    <location>
        <begin position="1143"/>
        <end position="1163"/>
    </location>
</feature>
<dbReference type="Pfam" id="PF24883">
    <property type="entry name" value="NPHP3_N"/>
    <property type="match status" value="1"/>
</dbReference>
<dbReference type="SUPFAM" id="SSF52540">
    <property type="entry name" value="P-loop containing nucleoside triphosphate hydrolases"/>
    <property type="match status" value="1"/>
</dbReference>
<reference evidence="11" key="1">
    <citation type="submission" date="2025-08" db="UniProtKB">
        <authorList>
            <consortium name="RefSeq"/>
        </authorList>
    </citation>
    <scope>IDENTIFICATION</scope>
    <source>
        <tissue evidence="11">Tentacle</tissue>
    </source>
</reference>
<dbReference type="OrthoDB" id="427518at2759"/>
<protein>
    <submittedName>
        <fullName evidence="11">Ankyrin repeat domain-containing protein 50-like</fullName>
    </submittedName>
</protein>
<dbReference type="AlphaFoldDB" id="A0A6P8H3I9"/>
<dbReference type="Gene3D" id="1.25.40.20">
    <property type="entry name" value="Ankyrin repeat-containing domain"/>
    <property type="match status" value="4"/>
</dbReference>
<evidence type="ECO:0000259" key="7">
    <source>
        <dbReference type="Pfam" id="PF24883"/>
    </source>
</evidence>
<evidence type="ECO:0000259" key="8">
    <source>
        <dbReference type="Pfam" id="PF25520"/>
    </source>
</evidence>
<dbReference type="PANTHER" id="PTHR24166">
    <property type="entry name" value="ROLLING PEBBLES, ISOFORM B"/>
    <property type="match status" value="1"/>
</dbReference>
<dbReference type="Pfam" id="PF25521">
    <property type="entry name" value="WHD_TANC1"/>
    <property type="match status" value="1"/>
</dbReference>
<feature type="compositionally biased region" description="Basic residues" evidence="6">
    <location>
        <begin position="1187"/>
        <end position="1201"/>
    </location>
</feature>
<dbReference type="InterPro" id="IPR058056">
    <property type="entry name" value="WH_TANC1/2"/>
</dbReference>
<keyword evidence="4 5" id="KW-0040">ANK repeat</keyword>
<dbReference type="InterPro" id="IPR058018">
    <property type="entry name" value="AAA_lid_TANC1/2"/>
</dbReference>
<feature type="domain" description="TANC1/2-like winged helix" evidence="9">
    <location>
        <begin position="305"/>
        <end position="436"/>
    </location>
</feature>
<dbReference type="SUPFAM" id="SSF48403">
    <property type="entry name" value="Ankyrin repeat"/>
    <property type="match status" value="2"/>
</dbReference>
<evidence type="ECO:0000259" key="9">
    <source>
        <dbReference type="Pfam" id="PF25521"/>
    </source>
</evidence>
<feature type="compositionally biased region" description="Low complexity" evidence="6">
    <location>
        <begin position="1227"/>
        <end position="1236"/>
    </location>
</feature>
<dbReference type="InterPro" id="IPR036770">
    <property type="entry name" value="Ankyrin_rpt-contain_sf"/>
</dbReference>
<feature type="domain" description="TANC1/2-like AAA+ ATPase lid" evidence="8">
    <location>
        <begin position="220"/>
        <end position="304"/>
    </location>
</feature>
<dbReference type="PROSITE" id="PS50088">
    <property type="entry name" value="ANK_REPEAT"/>
    <property type="match status" value="15"/>
</dbReference>
<feature type="repeat" description="ANK" evidence="5">
    <location>
        <begin position="510"/>
        <end position="542"/>
    </location>
</feature>
<feature type="repeat" description="ANK" evidence="5">
    <location>
        <begin position="642"/>
        <end position="674"/>
    </location>
</feature>
<evidence type="ECO:0000256" key="1">
    <source>
        <dbReference type="ARBA" id="ARBA00022553"/>
    </source>
</evidence>
<gene>
    <name evidence="11" type="primary">LOC116287479</name>
</gene>